<feature type="region of interest" description="Disordered" evidence="1">
    <location>
        <begin position="123"/>
        <end position="170"/>
    </location>
</feature>
<keyword evidence="2" id="KW-0812">Transmembrane</keyword>
<evidence type="ECO:0008006" key="5">
    <source>
        <dbReference type="Google" id="ProtNLM"/>
    </source>
</evidence>
<dbReference type="AlphaFoldDB" id="A0A2C6L052"/>
<dbReference type="RefSeq" id="XP_067923010.1">
    <property type="nucleotide sequence ID" value="XM_068065013.1"/>
</dbReference>
<protein>
    <recommendedName>
        <fullName evidence="5">Transmembrane protein</fullName>
    </recommendedName>
</protein>
<keyword evidence="2" id="KW-0472">Membrane</keyword>
<sequence length="253" mass="26724">MLWITPAGRDSEASDGRGRFRNVVDLGDGWANRCFGAWTVQRGSSRGITSGATLRRLADVKNMYGTCSSAVSGSVRAVHETDCPQPSDHPAHGPNGNGSSSPVETSVIRDSGGDLRVVNSLFEEEDGQSPTSGSPPLTRAASPASAGGSTDVAIPSPPLPGDGEQRKPSALSANSVLGGLVLSLALSAGVFLIMSHFTKDTTFYGLAAFTVMAAVGVFVVLRGRLYLWLRERSLMRRGSQRADQQLETIETRF</sequence>
<comment type="caution">
    <text evidence="3">The sequence shown here is derived from an EMBL/GenBank/DDBJ whole genome shotgun (WGS) entry which is preliminary data.</text>
</comment>
<feature type="transmembrane region" description="Helical" evidence="2">
    <location>
        <begin position="203"/>
        <end position="227"/>
    </location>
</feature>
<accession>A0A2C6L052</accession>
<keyword evidence="4" id="KW-1185">Reference proteome</keyword>
<keyword evidence="2" id="KW-1133">Transmembrane helix</keyword>
<proteinExistence type="predicted"/>
<dbReference type="EMBL" id="MIGC01002308">
    <property type="protein sequence ID" value="PHJ21326.1"/>
    <property type="molecule type" value="Genomic_DNA"/>
</dbReference>
<reference evidence="3 4" key="1">
    <citation type="journal article" date="2017" name="Int. J. Parasitol.">
        <title>The genome of the protozoan parasite Cystoisospora suis and a reverse vaccinology approach to identify vaccine candidates.</title>
        <authorList>
            <person name="Palmieri N."/>
            <person name="Shrestha A."/>
            <person name="Ruttkowski B."/>
            <person name="Beck T."/>
            <person name="Vogl C."/>
            <person name="Tomley F."/>
            <person name="Blake D.P."/>
            <person name="Joachim A."/>
        </authorList>
    </citation>
    <scope>NUCLEOTIDE SEQUENCE [LARGE SCALE GENOMIC DNA]</scope>
    <source>
        <strain evidence="3 4">Wien I</strain>
    </source>
</reference>
<evidence type="ECO:0000256" key="1">
    <source>
        <dbReference type="SAM" id="MobiDB-lite"/>
    </source>
</evidence>
<evidence type="ECO:0000256" key="2">
    <source>
        <dbReference type="SAM" id="Phobius"/>
    </source>
</evidence>
<evidence type="ECO:0000313" key="4">
    <source>
        <dbReference type="Proteomes" id="UP000221165"/>
    </source>
</evidence>
<dbReference type="Proteomes" id="UP000221165">
    <property type="component" value="Unassembled WGS sequence"/>
</dbReference>
<dbReference type="VEuPathDB" id="ToxoDB:CSUI_004831"/>
<feature type="transmembrane region" description="Helical" evidence="2">
    <location>
        <begin position="176"/>
        <end position="197"/>
    </location>
</feature>
<name>A0A2C6L052_9APIC</name>
<feature type="region of interest" description="Disordered" evidence="1">
    <location>
        <begin position="78"/>
        <end position="107"/>
    </location>
</feature>
<evidence type="ECO:0000313" key="3">
    <source>
        <dbReference type="EMBL" id="PHJ21326.1"/>
    </source>
</evidence>
<organism evidence="3 4">
    <name type="scientific">Cystoisospora suis</name>
    <dbReference type="NCBI Taxonomy" id="483139"/>
    <lineage>
        <taxon>Eukaryota</taxon>
        <taxon>Sar</taxon>
        <taxon>Alveolata</taxon>
        <taxon>Apicomplexa</taxon>
        <taxon>Conoidasida</taxon>
        <taxon>Coccidia</taxon>
        <taxon>Eucoccidiorida</taxon>
        <taxon>Eimeriorina</taxon>
        <taxon>Sarcocystidae</taxon>
        <taxon>Cystoisospora</taxon>
    </lineage>
</organism>
<gene>
    <name evidence="3" type="ORF">CSUI_004831</name>
</gene>
<dbReference type="GeneID" id="94428224"/>